<feature type="region of interest" description="Disordered" evidence="1">
    <location>
        <begin position="1"/>
        <end position="49"/>
    </location>
</feature>
<feature type="compositionally biased region" description="Gly residues" evidence="1">
    <location>
        <begin position="17"/>
        <end position="26"/>
    </location>
</feature>
<evidence type="ECO:0000313" key="4">
    <source>
        <dbReference type="Proteomes" id="UP000320653"/>
    </source>
</evidence>
<organism evidence="3 4">
    <name type="scientific">Neorhizobium alkalisoli</name>
    <dbReference type="NCBI Taxonomy" id="528178"/>
    <lineage>
        <taxon>Bacteria</taxon>
        <taxon>Pseudomonadati</taxon>
        <taxon>Pseudomonadota</taxon>
        <taxon>Alphaproteobacteria</taxon>
        <taxon>Hyphomicrobiales</taxon>
        <taxon>Rhizobiaceae</taxon>
        <taxon>Rhizobium/Agrobacterium group</taxon>
        <taxon>Neorhizobium</taxon>
    </lineage>
</organism>
<evidence type="ECO:0000256" key="1">
    <source>
        <dbReference type="SAM" id="MobiDB-lite"/>
    </source>
</evidence>
<keyword evidence="4" id="KW-1185">Reference proteome</keyword>
<comment type="caution">
    <text evidence="3">The sequence shown here is derived from an EMBL/GenBank/DDBJ whole genome shotgun (WGS) entry which is preliminary data.</text>
</comment>
<evidence type="ECO:0000313" key="3">
    <source>
        <dbReference type="EMBL" id="TWF50393.1"/>
    </source>
</evidence>
<evidence type="ECO:0000259" key="2">
    <source>
        <dbReference type="Pfam" id="PF13763"/>
    </source>
</evidence>
<protein>
    <submittedName>
        <fullName evidence="3">Uncharacterized protein DUF4167</fullName>
    </submittedName>
</protein>
<reference evidence="3 4" key="1">
    <citation type="submission" date="2019-06" db="EMBL/GenBank/DDBJ databases">
        <title>Sorghum-associated microbial communities from plants grown in Nebraska, USA.</title>
        <authorList>
            <person name="Schachtman D."/>
        </authorList>
    </citation>
    <scope>NUCLEOTIDE SEQUENCE [LARGE SCALE GENOMIC DNA]</scope>
    <source>
        <strain evidence="3 4">1225</strain>
    </source>
</reference>
<feature type="region of interest" description="Disordered" evidence="1">
    <location>
        <begin position="98"/>
        <end position="297"/>
    </location>
</feature>
<dbReference type="EMBL" id="VIWP01000006">
    <property type="protein sequence ID" value="TWF50393.1"/>
    <property type="molecule type" value="Genomic_DNA"/>
</dbReference>
<feature type="compositionally biased region" description="Basic and acidic residues" evidence="1">
    <location>
        <begin position="101"/>
        <end position="116"/>
    </location>
</feature>
<dbReference type="OrthoDB" id="9816310at2"/>
<dbReference type="Proteomes" id="UP000320653">
    <property type="component" value="Unassembled WGS sequence"/>
</dbReference>
<accession>A0A561QJ47</accession>
<feature type="compositionally biased region" description="Basic and acidic residues" evidence="1">
    <location>
        <begin position="149"/>
        <end position="161"/>
    </location>
</feature>
<gene>
    <name evidence="3" type="ORF">FHW37_106357</name>
</gene>
<feature type="domain" description="DUF4167" evidence="2">
    <location>
        <begin position="25"/>
        <end position="97"/>
    </location>
</feature>
<feature type="compositionally biased region" description="Basic and acidic residues" evidence="1">
    <location>
        <begin position="286"/>
        <end position="297"/>
    </location>
</feature>
<feature type="compositionally biased region" description="Basic residues" evidence="1">
    <location>
        <begin position="263"/>
        <end position="276"/>
    </location>
</feature>
<proteinExistence type="predicted"/>
<feature type="compositionally biased region" description="Acidic residues" evidence="1">
    <location>
        <begin position="119"/>
        <end position="130"/>
    </location>
</feature>
<dbReference type="InterPro" id="IPR025430">
    <property type="entry name" value="DUF4167"/>
</dbReference>
<sequence length="297" mass="32762">MRPGQQNKRGRGRGNNNNGGGGGGGNNNFNRKGGNPLSRTYDSSGPDIKIRGTAQHIAEKYSTLARDAQSSGDRVMAENYLQHAEHYNRIIAAAQAQMQDRFQHQDRGDYQDRDGNSVDQDDMDGGEGDDLGYAPQPMVDEGHQPQQQQRRENNQQRREPQAQDGQQDGQPQERQDRQSQDRPARENNRRDQRRDRRQDRPDRQDRNAAQASEQAEDVVAAPVAVAPAPVASQDDGSGPQPVIEGVPAEVAVEQETQGEAAPRRRRSPAARPRRPRRGEGADEGGDDAKPELADAGE</sequence>
<feature type="compositionally biased region" description="Basic and acidic residues" evidence="1">
    <location>
        <begin position="171"/>
        <end position="206"/>
    </location>
</feature>
<name>A0A561QJ47_9HYPH</name>
<dbReference type="RefSeq" id="WP_145640757.1">
    <property type="nucleotide sequence ID" value="NZ_VIWP01000006.1"/>
</dbReference>
<feature type="compositionally biased region" description="Low complexity" evidence="1">
    <location>
        <begin position="218"/>
        <end position="231"/>
    </location>
</feature>
<dbReference type="AlphaFoldDB" id="A0A561QJ47"/>
<dbReference type="Pfam" id="PF13763">
    <property type="entry name" value="DUF4167"/>
    <property type="match status" value="1"/>
</dbReference>